<accession>A0A2I0T9X2</accession>
<protein>
    <submittedName>
        <fullName evidence="2">Dcc-interacting protein 13-alpha</fullName>
    </submittedName>
</protein>
<keyword evidence="3" id="KW-1185">Reference proteome</keyword>
<feature type="compositionally biased region" description="Basic and acidic residues" evidence="1">
    <location>
        <begin position="85"/>
        <end position="95"/>
    </location>
</feature>
<dbReference type="Proteomes" id="UP000233556">
    <property type="component" value="Unassembled WGS sequence"/>
</dbReference>
<feature type="region of interest" description="Disordered" evidence="1">
    <location>
        <begin position="57"/>
        <end position="95"/>
    </location>
</feature>
<reference evidence="3" key="2">
    <citation type="submission" date="2017-12" db="EMBL/GenBank/DDBJ databases">
        <title>Genome sequence of the Bar-tailed Godwit (Limosa lapponica baueri).</title>
        <authorList>
            <person name="Lima N.C.B."/>
            <person name="Parody-Merino A.M."/>
            <person name="Battley P.F."/>
            <person name="Fidler A.E."/>
            <person name="Prosdocimi F."/>
        </authorList>
    </citation>
    <scope>NUCLEOTIDE SEQUENCE [LARGE SCALE GENOMIC DNA]</scope>
</reference>
<feature type="compositionally biased region" description="Polar residues" evidence="1">
    <location>
        <begin position="58"/>
        <end position="78"/>
    </location>
</feature>
<sequence>MMAIDDTLLNVKDAQILLVNVEAQNLKQKICDSVGLAKQIAFHAELDLEEQSRLIAASSRSNQSSGEGQFVVLSSSQSEDSDLGEDGKKKRESEA</sequence>
<evidence type="ECO:0000313" key="3">
    <source>
        <dbReference type="Proteomes" id="UP000233556"/>
    </source>
</evidence>
<reference evidence="3" key="1">
    <citation type="submission" date="2017-11" db="EMBL/GenBank/DDBJ databases">
        <authorList>
            <person name="Lima N.C."/>
            <person name="Parody-Merino A.M."/>
            <person name="Battley P.F."/>
            <person name="Fidler A.E."/>
            <person name="Prosdocimi F."/>
        </authorList>
    </citation>
    <scope>NUCLEOTIDE SEQUENCE [LARGE SCALE GENOMIC DNA]</scope>
</reference>
<proteinExistence type="predicted"/>
<gene>
    <name evidence="2" type="ORF">llap_19103</name>
</gene>
<organism evidence="2 3">
    <name type="scientific">Limosa lapponica baueri</name>
    <dbReference type="NCBI Taxonomy" id="1758121"/>
    <lineage>
        <taxon>Eukaryota</taxon>
        <taxon>Metazoa</taxon>
        <taxon>Chordata</taxon>
        <taxon>Craniata</taxon>
        <taxon>Vertebrata</taxon>
        <taxon>Euteleostomi</taxon>
        <taxon>Archelosauria</taxon>
        <taxon>Archosauria</taxon>
        <taxon>Dinosauria</taxon>
        <taxon>Saurischia</taxon>
        <taxon>Theropoda</taxon>
        <taxon>Coelurosauria</taxon>
        <taxon>Aves</taxon>
        <taxon>Neognathae</taxon>
        <taxon>Neoaves</taxon>
        <taxon>Charadriiformes</taxon>
        <taxon>Scolopacidae</taxon>
        <taxon>Limosa</taxon>
    </lineage>
</organism>
<name>A0A2I0T9X2_LIMLA</name>
<evidence type="ECO:0000313" key="2">
    <source>
        <dbReference type="EMBL" id="PKU30594.1"/>
    </source>
</evidence>
<dbReference type="EMBL" id="KZ514373">
    <property type="protein sequence ID" value="PKU30594.1"/>
    <property type="molecule type" value="Genomic_DNA"/>
</dbReference>
<evidence type="ECO:0000256" key="1">
    <source>
        <dbReference type="SAM" id="MobiDB-lite"/>
    </source>
</evidence>
<dbReference type="OrthoDB" id="10070851at2759"/>
<dbReference type="AlphaFoldDB" id="A0A2I0T9X2"/>